<comment type="caution">
    <text evidence="8">The sequence shown here is derived from an EMBL/GenBank/DDBJ whole genome shotgun (WGS) entry which is preliminary data.</text>
</comment>
<evidence type="ECO:0000256" key="2">
    <source>
        <dbReference type="ARBA" id="ARBA00023015"/>
    </source>
</evidence>
<evidence type="ECO:0000256" key="4">
    <source>
        <dbReference type="ARBA" id="ARBA00023125"/>
    </source>
</evidence>
<dbReference type="Pfam" id="PF08281">
    <property type="entry name" value="Sigma70_r4_2"/>
    <property type="match status" value="1"/>
</dbReference>
<dbReference type="InterPro" id="IPR013249">
    <property type="entry name" value="RNA_pol_sigma70_r4_t2"/>
</dbReference>
<proteinExistence type="inferred from homology"/>
<dbReference type="InterPro" id="IPR014284">
    <property type="entry name" value="RNA_pol_sigma-70_dom"/>
</dbReference>
<comment type="similarity">
    <text evidence="1">Belongs to the sigma-70 factor family. ECF subfamily.</text>
</comment>
<organism evidence="8 9">
    <name type="scientific">Anaerococcus kampingae</name>
    <dbReference type="NCBI Taxonomy" id="3115614"/>
    <lineage>
        <taxon>Bacteria</taxon>
        <taxon>Bacillati</taxon>
        <taxon>Bacillota</taxon>
        <taxon>Tissierellia</taxon>
        <taxon>Tissierellales</taxon>
        <taxon>Peptoniphilaceae</taxon>
        <taxon>Anaerococcus</taxon>
    </lineage>
</organism>
<sequence length="174" mass="20588">MDDLKIIKGIKNKNEKYLRIFIDTYGPVMKASIYKVLTFNDNLRMEVLNEAVLAVWDNIGSFDPEKSSFKNWCAGVARYKAIDALRKEIRHKSVNLDEISNYLEDDDEIYLDNTDEILKVLDERDREIFRKLFIEGFSYDEVAKIYDISKENLYNRVSRGKKKIRKEIQNEKCL</sequence>
<dbReference type="Pfam" id="PF04542">
    <property type="entry name" value="Sigma70_r2"/>
    <property type="match status" value="1"/>
</dbReference>
<feature type="domain" description="RNA polymerase sigma-70 region 2" evidence="6">
    <location>
        <begin position="22"/>
        <end position="88"/>
    </location>
</feature>
<dbReference type="Gene3D" id="1.10.1740.10">
    <property type="match status" value="1"/>
</dbReference>
<dbReference type="PANTHER" id="PTHR43133:SF8">
    <property type="entry name" value="RNA POLYMERASE SIGMA FACTOR HI_1459-RELATED"/>
    <property type="match status" value="1"/>
</dbReference>
<accession>A0ABW9MEB5</accession>
<keyword evidence="2" id="KW-0805">Transcription regulation</keyword>
<keyword evidence="5" id="KW-0804">Transcription</keyword>
<evidence type="ECO:0000259" key="7">
    <source>
        <dbReference type="Pfam" id="PF08281"/>
    </source>
</evidence>
<dbReference type="Proteomes" id="UP001637994">
    <property type="component" value="Unassembled WGS sequence"/>
</dbReference>
<keyword evidence="4" id="KW-0238">DNA-binding</keyword>
<keyword evidence="3" id="KW-0731">Sigma factor</keyword>
<dbReference type="NCBIfam" id="TIGR02937">
    <property type="entry name" value="sigma70-ECF"/>
    <property type="match status" value="1"/>
</dbReference>
<keyword evidence="9" id="KW-1185">Reference proteome</keyword>
<dbReference type="InterPro" id="IPR013325">
    <property type="entry name" value="RNA_pol_sigma_r2"/>
</dbReference>
<feature type="domain" description="RNA polymerase sigma factor 70 region 4 type 2" evidence="7">
    <location>
        <begin position="115"/>
        <end position="164"/>
    </location>
</feature>
<evidence type="ECO:0000313" key="8">
    <source>
        <dbReference type="EMBL" id="MFO3666861.1"/>
    </source>
</evidence>
<dbReference type="InterPro" id="IPR039425">
    <property type="entry name" value="RNA_pol_sigma-70-like"/>
</dbReference>
<name>A0ABW9MEB5_9FIRM</name>
<dbReference type="SUPFAM" id="SSF88946">
    <property type="entry name" value="Sigma2 domain of RNA polymerase sigma factors"/>
    <property type="match status" value="1"/>
</dbReference>
<dbReference type="CDD" id="cd06171">
    <property type="entry name" value="Sigma70_r4"/>
    <property type="match status" value="1"/>
</dbReference>
<dbReference type="PANTHER" id="PTHR43133">
    <property type="entry name" value="RNA POLYMERASE ECF-TYPE SIGMA FACTO"/>
    <property type="match status" value="1"/>
</dbReference>
<dbReference type="EMBL" id="JBGMEF010000017">
    <property type="protein sequence ID" value="MFO3666861.1"/>
    <property type="molecule type" value="Genomic_DNA"/>
</dbReference>
<dbReference type="Gene3D" id="1.10.10.10">
    <property type="entry name" value="Winged helix-like DNA-binding domain superfamily/Winged helix DNA-binding domain"/>
    <property type="match status" value="1"/>
</dbReference>
<evidence type="ECO:0000256" key="3">
    <source>
        <dbReference type="ARBA" id="ARBA00023082"/>
    </source>
</evidence>
<protein>
    <submittedName>
        <fullName evidence="8">Sigma-70 family RNA polymerase sigma factor</fullName>
    </submittedName>
</protein>
<dbReference type="RefSeq" id="WP_410035416.1">
    <property type="nucleotide sequence ID" value="NZ_JBGMEF010000017.1"/>
</dbReference>
<evidence type="ECO:0000256" key="1">
    <source>
        <dbReference type="ARBA" id="ARBA00010641"/>
    </source>
</evidence>
<reference evidence="8 9" key="1">
    <citation type="journal article" date="2025" name="Anaerobe">
        <title>Description of Anaerococcus kampingiae sp. nov., Anaerococcus groningensis sp. nov., Anaerococcus martiniensis sp. nov., and Anaerococcus cruorum sp. nov., isolated from human clinical specimens.</title>
        <authorList>
            <person name="Boiten K.E."/>
            <person name="Meijer J."/>
            <person name="van Wezel E.M."/>
            <person name="Veloo A.C.M."/>
        </authorList>
    </citation>
    <scope>NUCLEOTIDE SEQUENCE [LARGE SCALE GENOMIC DNA]</scope>
    <source>
        <strain evidence="8 9">ENR0874</strain>
    </source>
</reference>
<gene>
    <name evidence="8" type="ORF">ACCQ42_03655</name>
</gene>
<evidence type="ECO:0000256" key="5">
    <source>
        <dbReference type="ARBA" id="ARBA00023163"/>
    </source>
</evidence>
<dbReference type="InterPro" id="IPR013324">
    <property type="entry name" value="RNA_pol_sigma_r3/r4-like"/>
</dbReference>
<evidence type="ECO:0000259" key="6">
    <source>
        <dbReference type="Pfam" id="PF04542"/>
    </source>
</evidence>
<evidence type="ECO:0000313" key="9">
    <source>
        <dbReference type="Proteomes" id="UP001637994"/>
    </source>
</evidence>
<dbReference type="InterPro" id="IPR007627">
    <property type="entry name" value="RNA_pol_sigma70_r2"/>
</dbReference>
<dbReference type="SUPFAM" id="SSF88659">
    <property type="entry name" value="Sigma3 and sigma4 domains of RNA polymerase sigma factors"/>
    <property type="match status" value="1"/>
</dbReference>
<dbReference type="InterPro" id="IPR036388">
    <property type="entry name" value="WH-like_DNA-bd_sf"/>
</dbReference>